<reference evidence="2 3" key="1">
    <citation type="submission" date="2013-02" db="EMBL/GenBank/DDBJ databases">
        <title>The Genome Sequence of Acinetobacter beijerinckii ANC 3835.</title>
        <authorList>
            <consortium name="The Broad Institute Genome Sequencing Platform"/>
            <consortium name="The Broad Institute Genome Sequencing Center for Infectious Disease"/>
            <person name="Cerqueira G."/>
            <person name="Feldgarden M."/>
            <person name="Courvalin P."/>
            <person name="Perichon B."/>
            <person name="Grillot-Courvalin C."/>
            <person name="Clermont D."/>
            <person name="Rocha E."/>
            <person name="Yoon E.-J."/>
            <person name="Nemec A."/>
            <person name="Walker B."/>
            <person name="Young S.K."/>
            <person name="Zeng Q."/>
            <person name="Gargeya S."/>
            <person name="Fitzgerald M."/>
            <person name="Haas B."/>
            <person name="Abouelleil A."/>
            <person name="Alvarado L."/>
            <person name="Arachchi H.M."/>
            <person name="Berlin A.M."/>
            <person name="Chapman S.B."/>
            <person name="Dewar J."/>
            <person name="Goldberg J."/>
            <person name="Griggs A."/>
            <person name="Gujja S."/>
            <person name="Hansen M."/>
            <person name="Howarth C."/>
            <person name="Imamovic A."/>
            <person name="Larimer J."/>
            <person name="McCowan C."/>
            <person name="Murphy C."/>
            <person name="Neiman D."/>
            <person name="Pearson M."/>
            <person name="Priest M."/>
            <person name="Roberts A."/>
            <person name="Saif S."/>
            <person name="Shea T."/>
            <person name="Sisk P."/>
            <person name="Sykes S."/>
            <person name="Wortman J."/>
            <person name="Nusbaum C."/>
            <person name="Birren B."/>
        </authorList>
    </citation>
    <scope>NUCLEOTIDE SEQUENCE [LARGE SCALE GENOMIC DNA]</scope>
    <source>
        <strain evidence="2 3">ANC 3835</strain>
    </source>
</reference>
<comment type="caution">
    <text evidence="2">The sequence shown here is derived from an EMBL/GenBank/DDBJ whole genome shotgun (WGS) entry which is preliminary data.</text>
</comment>
<dbReference type="Proteomes" id="UP000018417">
    <property type="component" value="Unassembled WGS sequence"/>
</dbReference>
<dbReference type="AlphaFoldDB" id="N9E5J3"/>
<keyword evidence="1" id="KW-0812">Transmembrane</keyword>
<organism evidence="2 3">
    <name type="scientific">Acinetobacter beijerinckii ANC 3835</name>
    <dbReference type="NCBI Taxonomy" id="1217649"/>
    <lineage>
        <taxon>Bacteria</taxon>
        <taxon>Pseudomonadati</taxon>
        <taxon>Pseudomonadota</taxon>
        <taxon>Gammaproteobacteria</taxon>
        <taxon>Moraxellales</taxon>
        <taxon>Moraxellaceae</taxon>
        <taxon>Acinetobacter</taxon>
    </lineage>
</organism>
<proteinExistence type="predicted"/>
<accession>N9E5J3</accession>
<sequence>MKNNIVVRAIYILGFLVLISLITVFATIYSHWDDNNTSALKDSLSTTSGIFGGLATLAAAIVAAYLFNDWKEQHNKQISNALALQAYEEFTTFQRKVLEFENYVSEFDGLLNSYTGFDLTLEILHKEGHHIYVQNIINTKSQMSISFLSFLSKLNSYLLIKDSSCSFDDKYEMYHEKFVLINAYELEVYSLRDNLNEWEANLIGYRDLVELIKNNEIKALLKDLKA</sequence>
<protein>
    <recommendedName>
        <fullName evidence="4">Phage abortive infection protein</fullName>
    </recommendedName>
</protein>
<dbReference type="EMBL" id="APQK01000010">
    <property type="protein sequence ID" value="ENW05763.1"/>
    <property type="molecule type" value="Genomic_DNA"/>
</dbReference>
<keyword evidence="1" id="KW-1133">Transmembrane helix</keyword>
<name>N9E5J3_9GAMM</name>
<evidence type="ECO:0000256" key="1">
    <source>
        <dbReference type="SAM" id="Phobius"/>
    </source>
</evidence>
<evidence type="ECO:0008006" key="4">
    <source>
        <dbReference type="Google" id="ProtNLM"/>
    </source>
</evidence>
<gene>
    <name evidence="2" type="ORF">F934_01120</name>
</gene>
<evidence type="ECO:0000313" key="2">
    <source>
        <dbReference type="EMBL" id="ENW05763.1"/>
    </source>
</evidence>
<dbReference type="RefSeq" id="WP_005053054.1">
    <property type="nucleotide sequence ID" value="NZ_KB849759.1"/>
</dbReference>
<dbReference type="HOGENOM" id="CLU_1222599_0_0_6"/>
<evidence type="ECO:0000313" key="3">
    <source>
        <dbReference type="Proteomes" id="UP000018417"/>
    </source>
</evidence>
<feature type="transmembrane region" description="Helical" evidence="1">
    <location>
        <begin position="9"/>
        <end position="29"/>
    </location>
</feature>
<feature type="transmembrane region" description="Helical" evidence="1">
    <location>
        <begin position="49"/>
        <end position="67"/>
    </location>
</feature>
<keyword evidence="1" id="KW-0472">Membrane</keyword>
<dbReference type="PATRIC" id="fig|1217649.3.peg.1067"/>
<dbReference type="OrthoDB" id="6713482at2"/>